<dbReference type="InterPro" id="IPR036097">
    <property type="entry name" value="HisK_dim/P_sf"/>
</dbReference>
<dbReference type="Gene3D" id="1.10.287.130">
    <property type="match status" value="1"/>
</dbReference>
<sequence length="331" mass="36472">MTDAPVSRKRYLREKAAREAAEALLEEKSIELYRANRALRELNATLEQKVEARTRELLEATAAREEFLACMSHELRTPLNAIIGFSECINQEMFGQIGNDHYKEYIGLIHQSGQHLLSLINDLLSFSKINSGEYEIIREEIDVEKTIQTAIQMLQQTAGARNITLDYRLQGSCACLMADGRSLYQMLLNLLSNAVKYTNPGGEVLVHFRKGTREALLAVADSGIGIDPQDMDKVLQPFGQAQSAYAISSKSQLGSTGLGLPIVKSLVELHGGRLCLRSVVGKGSLVVLHFPLGPPASPEKEEQTQPKQVSPEQETLPGASTLRDQSAPSRQ</sequence>
<evidence type="ECO:0000256" key="8">
    <source>
        <dbReference type="SAM" id="MobiDB-lite"/>
    </source>
</evidence>
<keyword evidence="4" id="KW-0808">Transferase</keyword>
<dbReference type="InterPro" id="IPR003594">
    <property type="entry name" value="HATPase_dom"/>
</dbReference>
<name>A0ABT4LFG2_9PROT</name>
<reference evidence="10" key="1">
    <citation type="submission" date="2022-12" db="EMBL/GenBank/DDBJ databases">
        <title>Bacterial isolates from different developmental stages of Nematostella vectensis.</title>
        <authorList>
            <person name="Fraune S."/>
        </authorList>
    </citation>
    <scope>NUCLEOTIDE SEQUENCE</scope>
    <source>
        <strain evidence="10">G21630-S1</strain>
    </source>
</reference>
<feature type="compositionally biased region" description="Polar residues" evidence="8">
    <location>
        <begin position="322"/>
        <end position="331"/>
    </location>
</feature>
<feature type="region of interest" description="Disordered" evidence="8">
    <location>
        <begin position="293"/>
        <end position="331"/>
    </location>
</feature>
<accession>A0ABT4LFG2</accession>
<dbReference type="Gene3D" id="3.30.565.10">
    <property type="entry name" value="Histidine kinase-like ATPase, C-terminal domain"/>
    <property type="match status" value="1"/>
</dbReference>
<evidence type="ECO:0000256" key="7">
    <source>
        <dbReference type="SAM" id="Coils"/>
    </source>
</evidence>
<dbReference type="SMART" id="SM00387">
    <property type="entry name" value="HATPase_c"/>
    <property type="match status" value="1"/>
</dbReference>
<keyword evidence="11" id="KW-1185">Reference proteome</keyword>
<dbReference type="SMART" id="SM00388">
    <property type="entry name" value="HisKA"/>
    <property type="match status" value="1"/>
</dbReference>
<proteinExistence type="predicted"/>
<evidence type="ECO:0000256" key="1">
    <source>
        <dbReference type="ARBA" id="ARBA00000085"/>
    </source>
</evidence>
<dbReference type="EMBL" id="JAPWGY010000001">
    <property type="protein sequence ID" value="MCZ4279838.1"/>
    <property type="molecule type" value="Genomic_DNA"/>
</dbReference>
<evidence type="ECO:0000259" key="9">
    <source>
        <dbReference type="PROSITE" id="PS50109"/>
    </source>
</evidence>
<dbReference type="InterPro" id="IPR003661">
    <property type="entry name" value="HisK_dim/P_dom"/>
</dbReference>
<feature type="coiled-coil region" evidence="7">
    <location>
        <begin position="25"/>
        <end position="56"/>
    </location>
</feature>
<evidence type="ECO:0000313" key="10">
    <source>
        <dbReference type="EMBL" id="MCZ4279838.1"/>
    </source>
</evidence>
<comment type="caution">
    <text evidence="10">The sequence shown here is derived from an EMBL/GenBank/DDBJ whole genome shotgun (WGS) entry which is preliminary data.</text>
</comment>
<dbReference type="InterPro" id="IPR004358">
    <property type="entry name" value="Sig_transdc_His_kin-like_C"/>
</dbReference>
<dbReference type="InterPro" id="IPR036890">
    <property type="entry name" value="HATPase_C_sf"/>
</dbReference>
<dbReference type="SUPFAM" id="SSF55874">
    <property type="entry name" value="ATPase domain of HSP90 chaperone/DNA topoisomerase II/histidine kinase"/>
    <property type="match status" value="1"/>
</dbReference>
<dbReference type="SUPFAM" id="SSF47384">
    <property type="entry name" value="Homodimeric domain of signal transducing histidine kinase"/>
    <property type="match status" value="1"/>
</dbReference>
<dbReference type="PROSITE" id="PS50109">
    <property type="entry name" value="HIS_KIN"/>
    <property type="match status" value="1"/>
</dbReference>
<dbReference type="PANTHER" id="PTHR43711">
    <property type="entry name" value="TWO-COMPONENT HISTIDINE KINASE"/>
    <property type="match status" value="1"/>
</dbReference>
<dbReference type="RefSeq" id="WP_269422035.1">
    <property type="nucleotide sequence ID" value="NZ_JAPWGY010000001.1"/>
</dbReference>
<dbReference type="PRINTS" id="PR00344">
    <property type="entry name" value="BCTRLSENSOR"/>
</dbReference>
<evidence type="ECO:0000256" key="4">
    <source>
        <dbReference type="ARBA" id="ARBA00022679"/>
    </source>
</evidence>
<protein>
    <recommendedName>
        <fullName evidence="2">histidine kinase</fullName>
        <ecNumber evidence="2">2.7.13.3</ecNumber>
    </recommendedName>
</protein>
<dbReference type="Pfam" id="PF00512">
    <property type="entry name" value="HisKA"/>
    <property type="match status" value="1"/>
</dbReference>
<dbReference type="Pfam" id="PF02518">
    <property type="entry name" value="HATPase_c"/>
    <property type="match status" value="1"/>
</dbReference>
<dbReference type="PANTHER" id="PTHR43711:SF26">
    <property type="entry name" value="SENSOR HISTIDINE KINASE RCSC"/>
    <property type="match status" value="1"/>
</dbReference>
<dbReference type="GO" id="GO:0016301">
    <property type="term" value="F:kinase activity"/>
    <property type="evidence" value="ECO:0007669"/>
    <property type="project" value="UniProtKB-KW"/>
</dbReference>
<dbReference type="CDD" id="cd00082">
    <property type="entry name" value="HisKA"/>
    <property type="match status" value="1"/>
</dbReference>
<feature type="domain" description="Histidine kinase" evidence="9">
    <location>
        <begin position="70"/>
        <end position="294"/>
    </location>
</feature>
<evidence type="ECO:0000256" key="2">
    <source>
        <dbReference type="ARBA" id="ARBA00012438"/>
    </source>
</evidence>
<organism evidence="10 11">
    <name type="scientific">Kiloniella laminariae</name>
    <dbReference type="NCBI Taxonomy" id="454162"/>
    <lineage>
        <taxon>Bacteria</taxon>
        <taxon>Pseudomonadati</taxon>
        <taxon>Pseudomonadota</taxon>
        <taxon>Alphaproteobacteria</taxon>
        <taxon>Rhodospirillales</taxon>
        <taxon>Kiloniellaceae</taxon>
        <taxon>Kiloniella</taxon>
    </lineage>
</organism>
<evidence type="ECO:0000256" key="5">
    <source>
        <dbReference type="ARBA" id="ARBA00022777"/>
    </source>
</evidence>
<evidence type="ECO:0000256" key="3">
    <source>
        <dbReference type="ARBA" id="ARBA00022553"/>
    </source>
</evidence>
<keyword evidence="6" id="KW-0902">Two-component regulatory system</keyword>
<keyword evidence="3" id="KW-0597">Phosphoprotein</keyword>
<evidence type="ECO:0000256" key="6">
    <source>
        <dbReference type="ARBA" id="ARBA00023012"/>
    </source>
</evidence>
<dbReference type="EC" id="2.7.13.3" evidence="2"/>
<keyword evidence="7" id="KW-0175">Coiled coil</keyword>
<dbReference type="InterPro" id="IPR050736">
    <property type="entry name" value="Sensor_HK_Regulatory"/>
</dbReference>
<dbReference type="InterPro" id="IPR005467">
    <property type="entry name" value="His_kinase_dom"/>
</dbReference>
<keyword evidence="5 10" id="KW-0418">Kinase</keyword>
<evidence type="ECO:0000313" key="11">
    <source>
        <dbReference type="Proteomes" id="UP001069802"/>
    </source>
</evidence>
<gene>
    <name evidence="10" type="ORF">O4H49_03550</name>
</gene>
<dbReference type="Proteomes" id="UP001069802">
    <property type="component" value="Unassembled WGS sequence"/>
</dbReference>
<comment type="catalytic activity">
    <reaction evidence="1">
        <text>ATP + protein L-histidine = ADP + protein N-phospho-L-histidine.</text>
        <dbReference type="EC" id="2.7.13.3"/>
    </reaction>
</comment>